<dbReference type="Proteomes" id="UP001165584">
    <property type="component" value="Unassembled WGS sequence"/>
</dbReference>
<evidence type="ECO:0000256" key="5">
    <source>
        <dbReference type="SAM" id="MobiDB-lite"/>
    </source>
</evidence>
<dbReference type="SUPFAM" id="SSF47413">
    <property type="entry name" value="lambda repressor-like DNA-binding domains"/>
    <property type="match status" value="1"/>
</dbReference>
<keyword evidence="2" id="KW-0805">Transcription regulation</keyword>
<gene>
    <name evidence="7" type="ORF">N1027_18965</name>
</gene>
<evidence type="ECO:0000259" key="6">
    <source>
        <dbReference type="PROSITE" id="PS50932"/>
    </source>
</evidence>
<dbReference type="Gene3D" id="1.10.260.40">
    <property type="entry name" value="lambda repressor-like DNA-binding domains"/>
    <property type="match status" value="1"/>
</dbReference>
<dbReference type="Gene3D" id="3.40.50.2300">
    <property type="match status" value="2"/>
</dbReference>
<name>A0ABT2GVH9_9MICO</name>
<dbReference type="SUPFAM" id="SSF53822">
    <property type="entry name" value="Periplasmic binding protein-like I"/>
    <property type="match status" value="1"/>
</dbReference>
<dbReference type="InterPro" id="IPR028082">
    <property type="entry name" value="Peripla_BP_I"/>
</dbReference>
<dbReference type="RefSeq" id="WP_259510212.1">
    <property type="nucleotide sequence ID" value="NZ_JANLCM010000002.1"/>
</dbReference>
<dbReference type="Pfam" id="PF13377">
    <property type="entry name" value="Peripla_BP_3"/>
    <property type="match status" value="1"/>
</dbReference>
<feature type="domain" description="HTH lacI-type" evidence="6">
    <location>
        <begin position="17"/>
        <end position="74"/>
    </location>
</feature>
<proteinExistence type="predicted"/>
<dbReference type="InterPro" id="IPR010982">
    <property type="entry name" value="Lambda_DNA-bd_dom_sf"/>
</dbReference>
<evidence type="ECO:0000256" key="1">
    <source>
        <dbReference type="ARBA" id="ARBA00022491"/>
    </source>
</evidence>
<dbReference type="InterPro" id="IPR046335">
    <property type="entry name" value="LacI/GalR-like_sensor"/>
</dbReference>
<keyword evidence="3" id="KW-0238">DNA-binding</keyword>
<evidence type="ECO:0000313" key="7">
    <source>
        <dbReference type="EMBL" id="MCS5720217.1"/>
    </source>
</evidence>
<dbReference type="CDD" id="cd06267">
    <property type="entry name" value="PBP1_LacI_sugar_binding-like"/>
    <property type="match status" value="1"/>
</dbReference>
<dbReference type="Pfam" id="PF00356">
    <property type="entry name" value="LacI"/>
    <property type="match status" value="1"/>
</dbReference>
<evidence type="ECO:0000256" key="2">
    <source>
        <dbReference type="ARBA" id="ARBA00023015"/>
    </source>
</evidence>
<comment type="caution">
    <text evidence="7">The sequence shown here is derived from an EMBL/GenBank/DDBJ whole genome shotgun (WGS) entry which is preliminary data.</text>
</comment>
<protein>
    <submittedName>
        <fullName evidence="7">LacI family transcriptional regulator</fullName>
    </submittedName>
</protein>
<sequence length="370" mass="39604">MRQLDEEGTAVGRAKSPRQSDIARAANVSQATVSMVLNGRASENGIPEATQKRISAALAEAGYVPNAAARSLRGGRNGLIGVHTFERVFPISSEDYYNEFLNGIEEQAVDEGLDLVLFASTQRPDGSRSIYGNGSNRLRLADGAIMLGFETNDDELVRLAGEGYPFVFIGRREVSGTPIPYVTANYHAAMEPVVRLLTEHGHRGAVYLGSPLRRPAQRERLAGIEHFAGEQGLEVRTAFRDPAEITAAWLEDLIADGATAIIAETYDSALPLHEVVNALGVDVPGRLSVVCLESDSLHDENGSWSRVGVPRKEMGRRAVRLLLQLMDGAITADHVEIVECEPPSAISIGPAPLKAPIGAPAAAPPPAFAD</sequence>
<dbReference type="PROSITE" id="PS50932">
    <property type="entry name" value="HTH_LACI_2"/>
    <property type="match status" value="1"/>
</dbReference>
<organism evidence="7 8">
    <name type="scientific">Herbiconiux aconitum</name>
    <dbReference type="NCBI Taxonomy" id="2970913"/>
    <lineage>
        <taxon>Bacteria</taxon>
        <taxon>Bacillati</taxon>
        <taxon>Actinomycetota</taxon>
        <taxon>Actinomycetes</taxon>
        <taxon>Micrococcales</taxon>
        <taxon>Microbacteriaceae</taxon>
        <taxon>Herbiconiux</taxon>
    </lineage>
</organism>
<feature type="region of interest" description="Disordered" evidence="5">
    <location>
        <begin position="1"/>
        <end position="22"/>
    </location>
</feature>
<dbReference type="CDD" id="cd01392">
    <property type="entry name" value="HTH_LacI"/>
    <property type="match status" value="1"/>
</dbReference>
<dbReference type="InterPro" id="IPR000843">
    <property type="entry name" value="HTH_LacI"/>
</dbReference>
<accession>A0ABT2GVH9</accession>
<keyword evidence="8" id="KW-1185">Reference proteome</keyword>
<reference evidence="7" key="1">
    <citation type="submission" date="2022-08" db="EMBL/GenBank/DDBJ databases">
        <authorList>
            <person name="Deng Y."/>
            <person name="Han X.-F."/>
            <person name="Zhang Y.-Q."/>
        </authorList>
    </citation>
    <scope>NUCLEOTIDE SEQUENCE</scope>
    <source>
        <strain evidence="7">CPCC 205763</strain>
    </source>
</reference>
<dbReference type="EMBL" id="JANLCM010000002">
    <property type="protein sequence ID" value="MCS5720217.1"/>
    <property type="molecule type" value="Genomic_DNA"/>
</dbReference>
<dbReference type="PANTHER" id="PTHR30146:SF148">
    <property type="entry name" value="HTH-TYPE TRANSCRIPTIONAL REPRESSOR PURR-RELATED"/>
    <property type="match status" value="1"/>
</dbReference>
<evidence type="ECO:0000256" key="4">
    <source>
        <dbReference type="ARBA" id="ARBA00023163"/>
    </source>
</evidence>
<keyword evidence="1" id="KW-0678">Repressor</keyword>
<dbReference type="PANTHER" id="PTHR30146">
    <property type="entry name" value="LACI-RELATED TRANSCRIPTIONAL REPRESSOR"/>
    <property type="match status" value="1"/>
</dbReference>
<dbReference type="SMART" id="SM00354">
    <property type="entry name" value="HTH_LACI"/>
    <property type="match status" value="1"/>
</dbReference>
<evidence type="ECO:0000256" key="3">
    <source>
        <dbReference type="ARBA" id="ARBA00023125"/>
    </source>
</evidence>
<evidence type="ECO:0000313" key="8">
    <source>
        <dbReference type="Proteomes" id="UP001165584"/>
    </source>
</evidence>
<keyword evidence="4" id="KW-0804">Transcription</keyword>